<proteinExistence type="predicted"/>
<sequence>MVSVGLINVSFRLSSHLRREMNLDAVSLIHLVEAHALALWHIEHCLVSCIRNI</sequence>
<evidence type="ECO:0000313" key="2">
    <source>
        <dbReference type="Proteomes" id="UP000245207"/>
    </source>
</evidence>
<dbReference type="EMBL" id="PKPP01006964">
    <property type="protein sequence ID" value="PWA54785.1"/>
    <property type="molecule type" value="Genomic_DNA"/>
</dbReference>
<gene>
    <name evidence="1" type="ORF">CTI12_AA432890</name>
</gene>
<accession>A0A2U1M0J3</accession>
<reference evidence="1 2" key="1">
    <citation type="journal article" date="2018" name="Mol. Plant">
        <title>The genome of Artemisia annua provides insight into the evolution of Asteraceae family and artemisinin biosynthesis.</title>
        <authorList>
            <person name="Shen Q."/>
            <person name="Zhang L."/>
            <person name="Liao Z."/>
            <person name="Wang S."/>
            <person name="Yan T."/>
            <person name="Shi P."/>
            <person name="Liu M."/>
            <person name="Fu X."/>
            <person name="Pan Q."/>
            <person name="Wang Y."/>
            <person name="Lv Z."/>
            <person name="Lu X."/>
            <person name="Zhang F."/>
            <person name="Jiang W."/>
            <person name="Ma Y."/>
            <person name="Chen M."/>
            <person name="Hao X."/>
            <person name="Li L."/>
            <person name="Tang Y."/>
            <person name="Lv G."/>
            <person name="Zhou Y."/>
            <person name="Sun X."/>
            <person name="Brodelius P.E."/>
            <person name="Rose J.K.C."/>
            <person name="Tang K."/>
        </authorList>
    </citation>
    <scope>NUCLEOTIDE SEQUENCE [LARGE SCALE GENOMIC DNA]</scope>
    <source>
        <strain evidence="2">cv. Huhao1</strain>
        <tissue evidence="1">Leaf</tissue>
    </source>
</reference>
<evidence type="ECO:0000313" key="1">
    <source>
        <dbReference type="EMBL" id="PWA54785.1"/>
    </source>
</evidence>
<keyword evidence="2" id="KW-1185">Reference proteome</keyword>
<name>A0A2U1M0J3_ARTAN</name>
<dbReference type="Proteomes" id="UP000245207">
    <property type="component" value="Unassembled WGS sequence"/>
</dbReference>
<dbReference type="AlphaFoldDB" id="A0A2U1M0J3"/>
<comment type="caution">
    <text evidence="1">The sequence shown here is derived from an EMBL/GenBank/DDBJ whole genome shotgun (WGS) entry which is preliminary data.</text>
</comment>
<organism evidence="1 2">
    <name type="scientific">Artemisia annua</name>
    <name type="common">Sweet wormwood</name>
    <dbReference type="NCBI Taxonomy" id="35608"/>
    <lineage>
        <taxon>Eukaryota</taxon>
        <taxon>Viridiplantae</taxon>
        <taxon>Streptophyta</taxon>
        <taxon>Embryophyta</taxon>
        <taxon>Tracheophyta</taxon>
        <taxon>Spermatophyta</taxon>
        <taxon>Magnoliopsida</taxon>
        <taxon>eudicotyledons</taxon>
        <taxon>Gunneridae</taxon>
        <taxon>Pentapetalae</taxon>
        <taxon>asterids</taxon>
        <taxon>campanulids</taxon>
        <taxon>Asterales</taxon>
        <taxon>Asteraceae</taxon>
        <taxon>Asteroideae</taxon>
        <taxon>Anthemideae</taxon>
        <taxon>Artemisiinae</taxon>
        <taxon>Artemisia</taxon>
    </lineage>
</organism>
<protein>
    <submittedName>
        <fullName evidence="1">Uncharacterized protein</fullName>
    </submittedName>
</protein>